<proteinExistence type="inferred from homology"/>
<evidence type="ECO:0000256" key="11">
    <source>
        <dbReference type="PIRSR" id="PIRSR602401-1"/>
    </source>
</evidence>
<dbReference type="GO" id="GO:0016301">
    <property type="term" value="F:kinase activity"/>
    <property type="evidence" value="ECO:0007669"/>
    <property type="project" value="UniProtKB-KW"/>
</dbReference>
<evidence type="ECO:0000256" key="8">
    <source>
        <dbReference type="ARBA" id="ARBA00023002"/>
    </source>
</evidence>
<keyword evidence="6 11" id="KW-0479">Metal-binding</keyword>
<dbReference type="Proteomes" id="UP001187531">
    <property type="component" value="Unassembled WGS sequence"/>
</dbReference>
<dbReference type="GO" id="GO:0005737">
    <property type="term" value="C:cytoplasm"/>
    <property type="evidence" value="ECO:0007669"/>
    <property type="project" value="TreeGrafter"/>
</dbReference>
<dbReference type="Pfam" id="PF03770">
    <property type="entry name" value="IPK"/>
    <property type="match status" value="1"/>
</dbReference>
<dbReference type="PANTHER" id="PTHR24300">
    <property type="entry name" value="CYTOCHROME P450 508A4-RELATED"/>
    <property type="match status" value="1"/>
</dbReference>
<keyword evidence="5" id="KW-0808">Transferase</keyword>
<dbReference type="Pfam" id="PF00067">
    <property type="entry name" value="p450"/>
    <property type="match status" value="1"/>
</dbReference>
<name>A0AA88I5G5_ARTSF</name>
<dbReference type="PANTHER" id="PTHR24300:SF376">
    <property type="entry name" value="CYTOCHROME P450 15A1"/>
    <property type="match status" value="1"/>
</dbReference>
<comment type="cofactor">
    <cofactor evidence="1 11">
        <name>heme</name>
        <dbReference type="ChEBI" id="CHEBI:30413"/>
    </cofactor>
</comment>
<evidence type="ECO:0000256" key="10">
    <source>
        <dbReference type="ARBA" id="ARBA00023033"/>
    </source>
</evidence>
<dbReference type="Gene3D" id="1.10.630.10">
    <property type="entry name" value="Cytochrome P450"/>
    <property type="match status" value="1"/>
</dbReference>
<keyword evidence="4 11" id="KW-0349">Heme</keyword>
<dbReference type="PRINTS" id="PR00463">
    <property type="entry name" value="EP450I"/>
</dbReference>
<dbReference type="PROSITE" id="PS00086">
    <property type="entry name" value="CYTOCHROME_P450"/>
    <property type="match status" value="1"/>
</dbReference>
<dbReference type="InterPro" id="IPR036396">
    <property type="entry name" value="Cyt_P450_sf"/>
</dbReference>
<evidence type="ECO:0000256" key="2">
    <source>
        <dbReference type="ARBA" id="ARBA00007374"/>
    </source>
</evidence>
<evidence type="ECO:0000256" key="4">
    <source>
        <dbReference type="ARBA" id="ARBA00022617"/>
    </source>
</evidence>
<dbReference type="InterPro" id="IPR002401">
    <property type="entry name" value="Cyt_P450_E_grp-I"/>
</dbReference>
<dbReference type="InterPro" id="IPR001128">
    <property type="entry name" value="Cyt_P450"/>
</dbReference>
<keyword evidence="9 11" id="KW-0408">Iron</keyword>
<dbReference type="FunFam" id="1.10.630.10:FF:000036">
    <property type="entry name" value="CYtochrome P450 family"/>
    <property type="match status" value="1"/>
</dbReference>
<comment type="similarity">
    <text evidence="3">Belongs to the cytochrome P450 family.</text>
</comment>
<dbReference type="InterPro" id="IPR038286">
    <property type="entry name" value="IPK_sf"/>
</dbReference>
<evidence type="ECO:0000256" key="1">
    <source>
        <dbReference type="ARBA" id="ARBA00001971"/>
    </source>
</evidence>
<evidence type="ECO:0000256" key="5">
    <source>
        <dbReference type="ARBA" id="ARBA00022679"/>
    </source>
</evidence>
<sequence length="747" mass="85767">MNFRIFFVISGLLKHSEGYVLKPLQLGDKGTRELNFYESLNVKDEFSIQSLVKAFIPRYYGTVDIDFPFGSRKFLKLEDLVEGYSNPCIADIKIGKHTWDPNASVEKRLKEEKKYRGTRETFGFCIPGMRFYDVEAKKLVTYDRSHGLLLDRNTAVEVISKYLNASNENSTLVISTFLNELEEMRDWFCRQRYYLFFASSLLFVYSANSIVPLSTENGCEKMVEDGPNAVKHVLIHVKGKERPKRGLVTVKLIDFAHVFPADGKEDDNFLFGLNSLIRPRGLPFVGYAPFFTKMDPNYPYLAMTKLAEKYGPVIGVYLGQDAHIFVASAEAAKETYFNEDLNGKPNHPVFQERSEDKKHSRGIMFWDGPAWLEQRRFQLRELRDLGWGKITTETVAQEEIRELLNFVSKVSKTSNGAVDLHGELTVSVINILWTIVAGKRYNRDDEEFVEFLGQITAMFRSGVKVTNYVIPFPFLRHIVPGLVGWNEFRDCNQAMRRFFKKAIDEHRQTLPEQPRDFIDIYLKRMMEEEKKGTAKQNGFLEDQLIVSIIDIFGAGAESTSNQVGFLLIHMIRNPGVQQKVQEEIDKVVGKDRLPSLNDRPSMPYTEAVIMEVMRMSNIAMQTVPRRAMRDTTLMGYYIPKDTFVHISVWAAHMDKTYWVDPENFRPERHIGEDGKLKKHGFNLMPFGFGKRSCAGEALARSTVFLFFTSLLQSYTFSFLPGQSRPTIKPDPGFTQAPKPFTALVTPR</sequence>
<organism evidence="12 13">
    <name type="scientific">Artemia franciscana</name>
    <name type="common">Brine shrimp</name>
    <name type="synonym">Artemia sanfranciscana</name>
    <dbReference type="NCBI Taxonomy" id="6661"/>
    <lineage>
        <taxon>Eukaryota</taxon>
        <taxon>Metazoa</taxon>
        <taxon>Ecdysozoa</taxon>
        <taxon>Arthropoda</taxon>
        <taxon>Crustacea</taxon>
        <taxon>Branchiopoda</taxon>
        <taxon>Anostraca</taxon>
        <taxon>Artemiidae</taxon>
        <taxon>Artemia</taxon>
    </lineage>
</organism>
<evidence type="ECO:0000313" key="13">
    <source>
        <dbReference type="Proteomes" id="UP001187531"/>
    </source>
</evidence>
<reference evidence="12" key="1">
    <citation type="submission" date="2023-07" db="EMBL/GenBank/DDBJ databases">
        <title>Chromosome-level genome assembly of Artemia franciscana.</title>
        <authorList>
            <person name="Jo E."/>
        </authorList>
    </citation>
    <scope>NUCLEOTIDE SEQUENCE</scope>
    <source>
        <tissue evidence="12">Whole body</tissue>
    </source>
</reference>
<evidence type="ECO:0008006" key="14">
    <source>
        <dbReference type="Google" id="ProtNLM"/>
    </source>
</evidence>
<keyword evidence="8" id="KW-0560">Oxidoreductase</keyword>
<keyword evidence="10" id="KW-0503">Monooxygenase</keyword>
<dbReference type="InterPro" id="IPR005522">
    <property type="entry name" value="IPK"/>
</dbReference>
<evidence type="ECO:0000256" key="6">
    <source>
        <dbReference type="ARBA" id="ARBA00022723"/>
    </source>
</evidence>
<dbReference type="GO" id="GO:0005506">
    <property type="term" value="F:iron ion binding"/>
    <property type="evidence" value="ECO:0007669"/>
    <property type="project" value="InterPro"/>
</dbReference>
<dbReference type="GO" id="GO:0020037">
    <property type="term" value="F:heme binding"/>
    <property type="evidence" value="ECO:0007669"/>
    <property type="project" value="InterPro"/>
</dbReference>
<comment type="caution">
    <text evidence="12">The sequence shown here is derived from an EMBL/GenBank/DDBJ whole genome shotgun (WGS) entry which is preliminary data.</text>
</comment>
<dbReference type="AlphaFoldDB" id="A0AA88I5G5"/>
<feature type="binding site" description="axial binding residue" evidence="11">
    <location>
        <position position="693"/>
    </location>
    <ligand>
        <name>heme</name>
        <dbReference type="ChEBI" id="CHEBI:30413"/>
    </ligand>
    <ligandPart>
        <name>Fe</name>
        <dbReference type="ChEBI" id="CHEBI:18248"/>
    </ligandPart>
</feature>
<dbReference type="SUPFAM" id="SSF56104">
    <property type="entry name" value="SAICAR synthase-like"/>
    <property type="match status" value="1"/>
</dbReference>
<evidence type="ECO:0000256" key="7">
    <source>
        <dbReference type="ARBA" id="ARBA00022777"/>
    </source>
</evidence>
<dbReference type="EMBL" id="JAVRJZ010000007">
    <property type="protein sequence ID" value="KAK2720549.1"/>
    <property type="molecule type" value="Genomic_DNA"/>
</dbReference>
<dbReference type="GO" id="GO:0006805">
    <property type="term" value="P:xenobiotic metabolic process"/>
    <property type="evidence" value="ECO:0007669"/>
    <property type="project" value="TreeGrafter"/>
</dbReference>
<dbReference type="GO" id="GO:0032958">
    <property type="term" value="P:inositol phosphate biosynthetic process"/>
    <property type="evidence" value="ECO:0007669"/>
    <property type="project" value="InterPro"/>
</dbReference>
<dbReference type="SUPFAM" id="SSF48264">
    <property type="entry name" value="Cytochrome P450"/>
    <property type="match status" value="1"/>
</dbReference>
<gene>
    <name evidence="12" type="ORF">QYM36_004433</name>
</gene>
<evidence type="ECO:0000256" key="3">
    <source>
        <dbReference type="ARBA" id="ARBA00010617"/>
    </source>
</evidence>
<dbReference type="GO" id="GO:0016712">
    <property type="term" value="F:oxidoreductase activity, acting on paired donors, with incorporation or reduction of molecular oxygen, reduced flavin or flavoprotein as one donor, and incorporation of one atom of oxygen"/>
    <property type="evidence" value="ECO:0007669"/>
    <property type="project" value="TreeGrafter"/>
</dbReference>
<dbReference type="GO" id="GO:0008395">
    <property type="term" value="F:steroid hydroxylase activity"/>
    <property type="evidence" value="ECO:0007669"/>
    <property type="project" value="TreeGrafter"/>
</dbReference>
<keyword evidence="7" id="KW-0418">Kinase</keyword>
<dbReference type="GO" id="GO:0006082">
    <property type="term" value="P:organic acid metabolic process"/>
    <property type="evidence" value="ECO:0007669"/>
    <property type="project" value="TreeGrafter"/>
</dbReference>
<comment type="similarity">
    <text evidence="2">Belongs to the inositol phosphokinase (IPK) family.</text>
</comment>
<evidence type="ECO:0000256" key="9">
    <source>
        <dbReference type="ARBA" id="ARBA00023004"/>
    </source>
</evidence>
<dbReference type="Gene3D" id="3.30.470.160">
    <property type="entry name" value="Inositol polyphosphate kinase"/>
    <property type="match status" value="1"/>
</dbReference>
<dbReference type="InterPro" id="IPR050182">
    <property type="entry name" value="Cytochrome_P450_fam2"/>
</dbReference>
<dbReference type="PRINTS" id="PR00385">
    <property type="entry name" value="P450"/>
</dbReference>
<accession>A0AA88I5G5</accession>
<dbReference type="InterPro" id="IPR017972">
    <property type="entry name" value="Cyt_P450_CS"/>
</dbReference>
<keyword evidence="13" id="KW-1185">Reference proteome</keyword>
<protein>
    <recommendedName>
        <fullName evidence="14">Cytochrome P450</fullName>
    </recommendedName>
</protein>
<evidence type="ECO:0000313" key="12">
    <source>
        <dbReference type="EMBL" id="KAK2720549.1"/>
    </source>
</evidence>